<sequence>MKAKIIFLVATMLVGTFGSEALSQTPKPSVLKWPKTNKNLSLGVMYGNICASDELNIHAWGLNMQIYGFYFDCLIKPRNHSNDVAIDKWKETEAVSYHFGYQIPIIEYIRIIPVIGHSSVKKGITDGSNWTVTNNGISNAFDVKQKNAGFDYGGVLVLNYSCFCLYGAYTKHNQFYGGVGLEYRF</sequence>
<feature type="signal peptide" evidence="1">
    <location>
        <begin position="1"/>
        <end position="23"/>
    </location>
</feature>
<organism evidence="2 3">
    <name type="scientific">Xylanibacter ruminicola</name>
    <name type="common">Prevotella ruminicola</name>
    <dbReference type="NCBI Taxonomy" id="839"/>
    <lineage>
        <taxon>Bacteria</taxon>
        <taxon>Pseudomonadati</taxon>
        <taxon>Bacteroidota</taxon>
        <taxon>Bacteroidia</taxon>
        <taxon>Bacteroidales</taxon>
        <taxon>Prevotellaceae</taxon>
        <taxon>Xylanibacter</taxon>
    </lineage>
</organism>
<gene>
    <name evidence="2" type="ORF">E7101_00085</name>
</gene>
<dbReference type="EMBL" id="SUYC01000001">
    <property type="protein sequence ID" value="MBE6269344.1"/>
    <property type="molecule type" value="Genomic_DNA"/>
</dbReference>
<accession>A0A9D5S6S6</accession>
<feature type="chain" id="PRO_5038778950" description="Outer membrane protein beta-barrel domain-containing protein" evidence="1">
    <location>
        <begin position="24"/>
        <end position="185"/>
    </location>
</feature>
<protein>
    <recommendedName>
        <fullName evidence="4">Outer membrane protein beta-barrel domain-containing protein</fullName>
    </recommendedName>
</protein>
<evidence type="ECO:0000313" key="3">
    <source>
        <dbReference type="Proteomes" id="UP000806522"/>
    </source>
</evidence>
<reference evidence="2" key="1">
    <citation type="submission" date="2019-04" db="EMBL/GenBank/DDBJ databases">
        <title>Evolution of Biomass-Degrading Anaerobic Consortia Revealed by Metagenomics.</title>
        <authorList>
            <person name="Peng X."/>
        </authorList>
    </citation>
    <scope>NUCLEOTIDE SEQUENCE</scope>
    <source>
        <strain evidence="2">SIG140</strain>
    </source>
</reference>
<evidence type="ECO:0008006" key="4">
    <source>
        <dbReference type="Google" id="ProtNLM"/>
    </source>
</evidence>
<evidence type="ECO:0000313" key="2">
    <source>
        <dbReference type="EMBL" id="MBE6269344.1"/>
    </source>
</evidence>
<dbReference type="AlphaFoldDB" id="A0A9D5S6S6"/>
<comment type="caution">
    <text evidence="2">The sequence shown here is derived from an EMBL/GenBank/DDBJ whole genome shotgun (WGS) entry which is preliminary data.</text>
</comment>
<proteinExistence type="predicted"/>
<keyword evidence="1" id="KW-0732">Signal</keyword>
<name>A0A9D5S6S6_XYLRU</name>
<evidence type="ECO:0000256" key="1">
    <source>
        <dbReference type="SAM" id="SignalP"/>
    </source>
</evidence>
<dbReference type="Proteomes" id="UP000806522">
    <property type="component" value="Unassembled WGS sequence"/>
</dbReference>